<dbReference type="RefSeq" id="WP_344425392.1">
    <property type="nucleotide sequence ID" value="NZ_BAAAQK010000025.1"/>
</dbReference>
<dbReference type="HAMAP" id="MF_00221">
    <property type="entry name" value="NRAMP"/>
    <property type="match status" value="1"/>
</dbReference>
<reference evidence="7 8" key="1">
    <citation type="journal article" date="2019" name="Int. J. Syst. Evol. Microbiol.">
        <title>The Global Catalogue of Microorganisms (GCM) 10K type strain sequencing project: providing services to taxonomists for standard genome sequencing and annotation.</title>
        <authorList>
            <consortium name="The Broad Institute Genomics Platform"/>
            <consortium name="The Broad Institute Genome Sequencing Center for Infectious Disease"/>
            <person name="Wu L."/>
            <person name="Ma J."/>
        </authorList>
    </citation>
    <scope>NUCLEOTIDE SEQUENCE [LARGE SCALE GENOMIC DNA]</scope>
    <source>
        <strain evidence="7 8">JCM 16009</strain>
    </source>
</reference>
<evidence type="ECO:0000256" key="5">
    <source>
        <dbReference type="ARBA" id="ARBA00023136"/>
    </source>
</evidence>
<feature type="transmembrane region" description="Helical" evidence="6">
    <location>
        <begin position="155"/>
        <end position="175"/>
    </location>
</feature>
<dbReference type="NCBIfam" id="NF001923">
    <property type="entry name" value="PRK00701.1"/>
    <property type="match status" value="1"/>
</dbReference>
<keyword evidence="6" id="KW-1003">Cell membrane</keyword>
<dbReference type="Pfam" id="PF01566">
    <property type="entry name" value="Nramp"/>
    <property type="match status" value="1"/>
</dbReference>
<dbReference type="EMBL" id="BAAAQK010000025">
    <property type="protein sequence ID" value="GAA1873251.1"/>
    <property type="molecule type" value="Genomic_DNA"/>
</dbReference>
<sequence length="414" mass="43543">MRPTTVAEIRARGRFRRTLPFLGPAFVAAIAYVDPGNFATNVAAGSQFGYLLLWVIVGANLLAMLIQALSAKLGLATGENLAEQCRRHFPKPVSRGLWVQAEAVAAATDLAEVIGGAVALNLLFGLPLFVGGLVTGAVAFALLALHGRGYRPFELVIAGLFAVILIGFLLTLIRVPIEPSELAEGLVPRLQGQDSLLLAVGILGATVMPHVIYLHSALTQRRITAETLDERRFLLRHQRIDVLLGMGLAGLVNASMLIVAAGLFYGHAYDGTDTLEGVHAALGQALDHNAALLFAIALLASGLASSGVGTYAGQVVMQGFIKRRIPLTLRRALTLAPALIVLGFGVDPTAALVVSQVVLSFGIPFALVPLVMLTARKRVMGALVNRPVTTVLAGGAAVLVSGLNVVLLVRTFWG</sequence>
<feature type="transmembrane region" description="Helical" evidence="6">
    <location>
        <begin position="387"/>
        <end position="413"/>
    </location>
</feature>
<gene>
    <name evidence="6" type="primary">mntH</name>
    <name evidence="7" type="ORF">GCM10009836_62790</name>
</gene>
<feature type="transmembrane region" description="Helical" evidence="6">
    <location>
        <begin position="328"/>
        <end position="346"/>
    </location>
</feature>
<evidence type="ECO:0000256" key="1">
    <source>
        <dbReference type="ARBA" id="ARBA00004141"/>
    </source>
</evidence>
<evidence type="ECO:0000256" key="4">
    <source>
        <dbReference type="ARBA" id="ARBA00022989"/>
    </source>
</evidence>
<dbReference type="InterPro" id="IPR001046">
    <property type="entry name" value="NRAMP_fam"/>
</dbReference>
<keyword evidence="5 6" id="KW-0472">Membrane</keyword>
<comment type="function">
    <text evidence="6">H(+)-stimulated, divalent metal cation uptake system.</text>
</comment>
<proteinExistence type="inferred from homology"/>
<feature type="transmembrane region" description="Helical" evidence="6">
    <location>
        <begin position="195"/>
        <end position="214"/>
    </location>
</feature>
<evidence type="ECO:0000313" key="7">
    <source>
        <dbReference type="EMBL" id="GAA1873251.1"/>
    </source>
</evidence>
<dbReference type="Proteomes" id="UP001500449">
    <property type="component" value="Unassembled WGS sequence"/>
</dbReference>
<keyword evidence="8" id="KW-1185">Reference proteome</keyword>
<name>A0ABN2NNM4_9PSEU</name>
<comment type="caution">
    <text evidence="7">The sequence shown here is derived from an EMBL/GenBank/DDBJ whole genome shotgun (WGS) entry which is preliminary data.</text>
</comment>
<protein>
    <recommendedName>
        <fullName evidence="6">Divalent metal cation transporter MntH</fullName>
    </recommendedName>
</protein>
<keyword evidence="2 6" id="KW-0813">Transport</keyword>
<accession>A0ABN2NNM4</accession>
<feature type="transmembrane region" description="Helical" evidence="6">
    <location>
        <begin position="291"/>
        <end position="316"/>
    </location>
</feature>
<feature type="transmembrane region" description="Helical" evidence="6">
    <location>
        <begin position="352"/>
        <end position="375"/>
    </location>
</feature>
<dbReference type="PANTHER" id="PTHR11706:SF33">
    <property type="entry name" value="NATURAL RESISTANCE-ASSOCIATED MACROPHAGE PROTEIN 2"/>
    <property type="match status" value="1"/>
</dbReference>
<keyword evidence="3 6" id="KW-0812">Transmembrane</keyword>
<comment type="subcellular location">
    <subcellularLocation>
        <location evidence="6">Cell membrane</location>
        <topology evidence="6">Multi-pass membrane protein</topology>
    </subcellularLocation>
    <subcellularLocation>
        <location evidence="1">Membrane</location>
        <topology evidence="1">Multi-pass membrane protein</topology>
    </subcellularLocation>
</comment>
<dbReference type="NCBIfam" id="TIGR01197">
    <property type="entry name" value="nramp"/>
    <property type="match status" value="1"/>
</dbReference>
<organism evidence="7 8">
    <name type="scientific">Pseudonocardia ailaonensis</name>
    <dbReference type="NCBI Taxonomy" id="367279"/>
    <lineage>
        <taxon>Bacteria</taxon>
        <taxon>Bacillati</taxon>
        <taxon>Actinomycetota</taxon>
        <taxon>Actinomycetes</taxon>
        <taxon>Pseudonocardiales</taxon>
        <taxon>Pseudonocardiaceae</taxon>
        <taxon>Pseudonocardia</taxon>
    </lineage>
</organism>
<comment type="similarity">
    <text evidence="6">Belongs to the NRAMP family.</text>
</comment>
<feature type="transmembrane region" description="Helical" evidence="6">
    <location>
        <begin position="242"/>
        <end position="265"/>
    </location>
</feature>
<feature type="transmembrane region" description="Helical" evidence="6">
    <location>
        <begin position="51"/>
        <end position="75"/>
    </location>
</feature>
<dbReference type="NCBIfam" id="NF037982">
    <property type="entry name" value="Nramp_1"/>
    <property type="match status" value="1"/>
</dbReference>
<evidence type="ECO:0000256" key="6">
    <source>
        <dbReference type="HAMAP-Rule" id="MF_00221"/>
    </source>
</evidence>
<dbReference type="PRINTS" id="PR00447">
    <property type="entry name" value="NATRESASSCMP"/>
</dbReference>
<evidence type="ECO:0000313" key="8">
    <source>
        <dbReference type="Proteomes" id="UP001500449"/>
    </source>
</evidence>
<keyword evidence="6" id="KW-0406">Ion transport</keyword>
<keyword evidence="4 6" id="KW-1133">Transmembrane helix</keyword>
<evidence type="ECO:0000256" key="3">
    <source>
        <dbReference type="ARBA" id="ARBA00022692"/>
    </source>
</evidence>
<feature type="transmembrane region" description="Helical" evidence="6">
    <location>
        <begin position="124"/>
        <end position="143"/>
    </location>
</feature>
<evidence type="ECO:0000256" key="2">
    <source>
        <dbReference type="ARBA" id="ARBA00022448"/>
    </source>
</evidence>
<dbReference type="PANTHER" id="PTHR11706">
    <property type="entry name" value="SOLUTE CARRIER PROTEIN FAMILY 11 MEMBER"/>
    <property type="match status" value="1"/>
</dbReference>
<keyword evidence="6" id="KW-0769">Symport</keyword>